<dbReference type="PANTHER" id="PTHR11774">
    <property type="entry name" value="GERANYLGERANYL TRANSFERASE TYPE BETA SUBUNIT"/>
    <property type="match status" value="1"/>
</dbReference>
<evidence type="ECO:0000256" key="9">
    <source>
        <dbReference type="RuleBase" id="RU365056"/>
    </source>
</evidence>
<organism evidence="11 12">
    <name type="scientific">Torulaspora globosa</name>
    <dbReference type="NCBI Taxonomy" id="48254"/>
    <lineage>
        <taxon>Eukaryota</taxon>
        <taxon>Fungi</taxon>
        <taxon>Dikarya</taxon>
        <taxon>Ascomycota</taxon>
        <taxon>Saccharomycotina</taxon>
        <taxon>Saccharomycetes</taxon>
        <taxon>Saccharomycetales</taxon>
        <taxon>Saccharomycetaceae</taxon>
        <taxon>Torulaspora</taxon>
    </lineage>
</organism>
<dbReference type="InterPro" id="IPR008930">
    <property type="entry name" value="Terpenoid_cyclase/PrenylTrfase"/>
</dbReference>
<dbReference type="Proteomes" id="UP000510647">
    <property type="component" value="Chromosome 1"/>
</dbReference>
<evidence type="ECO:0000256" key="4">
    <source>
        <dbReference type="ARBA" id="ARBA00022602"/>
    </source>
</evidence>
<dbReference type="Gene3D" id="1.50.10.20">
    <property type="match status" value="1"/>
</dbReference>
<protein>
    <recommendedName>
        <fullName evidence="3 9">Protein farnesyltransferase subunit beta</fullName>
        <shortName evidence="9">FTase-beta</shortName>
        <ecNumber evidence="2 9">2.5.1.58</ecNumber>
    </recommendedName>
</protein>
<evidence type="ECO:0000259" key="10">
    <source>
        <dbReference type="Pfam" id="PF00432"/>
    </source>
</evidence>
<comment type="cofactor">
    <cofactor evidence="9">
        <name>Zn(2+)</name>
        <dbReference type="ChEBI" id="CHEBI:29105"/>
    </cofactor>
    <text evidence="9">Binds 1 zinc ion per subunit.</text>
</comment>
<dbReference type="AlphaFoldDB" id="A0A7H9HJH4"/>
<evidence type="ECO:0000256" key="8">
    <source>
        <dbReference type="ARBA" id="ARBA00022833"/>
    </source>
</evidence>
<dbReference type="GO" id="GO:0004660">
    <property type="term" value="F:protein farnesyltransferase activity"/>
    <property type="evidence" value="ECO:0007669"/>
    <property type="project" value="UniProtKB-UniRule"/>
</dbReference>
<dbReference type="InterPro" id="IPR026872">
    <property type="entry name" value="FTB"/>
</dbReference>
<dbReference type="InterPro" id="IPR001330">
    <property type="entry name" value="Prenyltrans"/>
</dbReference>
<evidence type="ECO:0000313" key="12">
    <source>
        <dbReference type="Proteomes" id="UP000510647"/>
    </source>
</evidence>
<dbReference type="EC" id="2.5.1.58" evidence="2 9"/>
<dbReference type="Pfam" id="PF00432">
    <property type="entry name" value="Prenyltrans"/>
    <property type="match status" value="1"/>
</dbReference>
<dbReference type="CDD" id="cd02893">
    <property type="entry name" value="FTase"/>
    <property type="match status" value="1"/>
</dbReference>
<name>A0A7H9HJH4_9SACH</name>
<proteinExistence type="inferred from homology"/>
<comment type="similarity">
    <text evidence="1 9">Belongs to the protein prenyltransferase subunit beta family.</text>
</comment>
<dbReference type="GO" id="GO:0008270">
    <property type="term" value="F:zinc ion binding"/>
    <property type="evidence" value="ECO:0007669"/>
    <property type="project" value="UniProtKB-UniRule"/>
</dbReference>
<evidence type="ECO:0000256" key="2">
    <source>
        <dbReference type="ARBA" id="ARBA00012702"/>
    </source>
</evidence>
<keyword evidence="7" id="KW-0677">Repeat</keyword>
<keyword evidence="6 9" id="KW-0479">Metal-binding</keyword>
<dbReference type="GO" id="GO:0097354">
    <property type="term" value="P:prenylation"/>
    <property type="evidence" value="ECO:0007669"/>
    <property type="project" value="UniProtKB-UniRule"/>
</dbReference>
<evidence type="ECO:0000256" key="1">
    <source>
        <dbReference type="ARBA" id="ARBA00010497"/>
    </source>
</evidence>
<comment type="function">
    <text evidence="9">Catalyzes the transfer of a farnesyl moiety from farnesyl diphosphate to a cysteine at the fourth position from the C-terminus of several proteins. The beta subunit is responsible for peptide-binding.</text>
</comment>
<evidence type="ECO:0000313" key="11">
    <source>
        <dbReference type="EMBL" id="QLQ78044.1"/>
    </source>
</evidence>
<evidence type="ECO:0000256" key="5">
    <source>
        <dbReference type="ARBA" id="ARBA00022679"/>
    </source>
</evidence>
<dbReference type="SUPFAM" id="SSF48239">
    <property type="entry name" value="Terpenoid cyclases/Protein prenyltransferases"/>
    <property type="match status" value="1"/>
</dbReference>
<evidence type="ECO:0000256" key="7">
    <source>
        <dbReference type="ARBA" id="ARBA00022737"/>
    </source>
</evidence>
<keyword evidence="4 9" id="KW-0637">Prenyltransferase</keyword>
<dbReference type="InterPro" id="IPR045089">
    <property type="entry name" value="PGGT1B-like"/>
</dbReference>
<dbReference type="OrthoDB" id="10261146at2759"/>
<keyword evidence="12" id="KW-1185">Reference proteome</keyword>
<dbReference type="EMBL" id="CP059267">
    <property type="protein sequence ID" value="QLQ78044.1"/>
    <property type="molecule type" value="Genomic_DNA"/>
</dbReference>
<comment type="subunit">
    <text evidence="9">Heterodimer of an alpha and a beta subunit.</text>
</comment>
<evidence type="ECO:0000256" key="3">
    <source>
        <dbReference type="ARBA" id="ARBA00015798"/>
    </source>
</evidence>
<keyword evidence="8 9" id="KW-0862">Zinc</keyword>
<gene>
    <name evidence="11" type="ORF">HG537_0A02910</name>
</gene>
<dbReference type="GO" id="GO:0005965">
    <property type="term" value="C:protein farnesyltransferase complex"/>
    <property type="evidence" value="ECO:0007669"/>
    <property type="project" value="UniProtKB-UniRule"/>
</dbReference>
<evidence type="ECO:0000256" key="6">
    <source>
        <dbReference type="ARBA" id="ARBA00022723"/>
    </source>
</evidence>
<keyword evidence="5 9" id="KW-0808">Transferase</keyword>
<comment type="catalytic activity">
    <reaction evidence="9">
        <text>L-cysteinyl-[protein] + (2E,6E)-farnesyl diphosphate = S-(2E,6E)-farnesyl-L-cysteinyl-[protein] + diphosphate</text>
        <dbReference type="Rhea" id="RHEA:13345"/>
        <dbReference type="Rhea" id="RHEA-COMP:10131"/>
        <dbReference type="Rhea" id="RHEA-COMP:11535"/>
        <dbReference type="ChEBI" id="CHEBI:29950"/>
        <dbReference type="ChEBI" id="CHEBI:33019"/>
        <dbReference type="ChEBI" id="CHEBI:86019"/>
        <dbReference type="ChEBI" id="CHEBI:175763"/>
    </reaction>
</comment>
<accession>A0A7H9HJH4</accession>
<reference evidence="11 12" key="1">
    <citation type="submission" date="2020-06" db="EMBL/GenBank/DDBJ databases">
        <title>The yeast mating-type switching endonuclease HO is a domesticated member of an unorthodox homing genetic element family.</title>
        <authorList>
            <person name="Coughlan A.Y."/>
            <person name="Lombardi L."/>
            <person name="Braun-Galleani S."/>
            <person name="Martos A.R."/>
            <person name="Galeote V."/>
            <person name="Bigey F."/>
            <person name="Dequin S."/>
            <person name="Byrne K.P."/>
            <person name="Wolfe K.H."/>
        </authorList>
    </citation>
    <scope>NUCLEOTIDE SEQUENCE [LARGE SCALE GENOMIC DNA]</scope>
    <source>
        <strain evidence="11 12">CBS2947</strain>
    </source>
</reference>
<dbReference type="PANTHER" id="PTHR11774:SF6">
    <property type="entry name" value="PROTEIN FARNESYLTRANSFERASE SUBUNIT BETA"/>
    <property type="match status" value="1"/>
</dbReference>
<sequence length="421" mass="46818">MVNPASRVKFVKKNFLGRKREPTVRVVSTEEGQDLEGEEEDIVSIMKEIETETTIARDEVIAKCQSLYRESQSEPELGREQLKKYLDSAFSNEFPPQMVALDASQPWVLYWTANSLKVLDEGYLSDHCKRRICEKLFAISESGGPFGGGIGQLPHLASTYAAVSALALCDNVEGYWDRINEKAIYDWLLSLKQPNGGFKTCRGVGETDTRGVYCALSIASLLNILTDELCEKVVDFLVGCQTYEGGFGGCPYGDEAHGGYTFCAVASLAILGALDKIDQSSLMRWCSQKQYEPEKGLSGRTNKLVDGCYSFWVGGAAAILELYGYGKCIDKLALRKYILYCCQSSARYGLRDKPGTHPDLYHTNYVLLGLAITENLFGFSSDSQFNPASISIPSRLSCINPIYGLPVKDFENFTKHFRYED</sequence>
<feature type="domain" description="Prenyltransferase alpha-alpha toroid" evidence="10">
    <location>
        <begin position="78"/>
        <end position="388"/>
    </location>
</feature>